<feature type="domain" description="SIAH-type" evidence="12">
    <location>
        <begin position="70"/>
        <end position="123"/>
    </location>
</feature>
<comment type="catalytic activity">
    <reaction evidence="1">
        <text>S-ubiquitinyl-[E2 ubiquitin-conjugating enzyme]-L-cysteine + [acceptor protein]-L-lysine = [E2 ubiquitin-conjugating enzyme]-L-cysteine + N(6)-ubiquitinyl-[acceptor protein]-L-lysine.</text>
        <dbReference type="EC" id="2.3.2.27"/>
    </reaction>
</comment>
<dbReference type="GO" id="GO:0008270">
    <property type="term" value="F:zinc ion binding"/>
    <property type="evidence" value="ECO:0007669"/>
    <property type="project" value="UniProtKB-KW"/>
</dbReference>
<evidence type="ECO:0000313" key="13">
    <source>
        <dbReference type="EMBL" id="KDR07295.1"/>
    </source>
</evidence>
<reference evidence="13 14" key="1">
    <citation type="journal article" date="2014" name="Nat. Commun.">
        <title>Molecular traces of alternative social organization in a termite genome.</title>
        <authorList>
            <person name="Terrapon N."/>
            <person name="Li C."/>
            <person name="Robertson H.M."/>
            <person name="Ji L."/>
            <person name="Meng X."/>
            <person name="Booth W."/>
            <person name="Chen Z."/>
            <person name="Childers C.P."/>
            <person name="Glastad K.M."/>
            <person name="Gokhale K."/>
            <person name="Gowin J."/>
            <person name="Gronenberg W."/>
            <person name="Hermansen R.A."/>
            <person name="Hu H."/>
            <person name="Hunt B.G."/>
            <person name="Huylmans A.K."/>
            <person name="Khalil S.M."/>
            <person name="Mitchell R.D."/>
            <person name="Munoz-Torres M.C."/>
            <person name="Mustard J.A."/>
            <person name="Pan H."/>
            <person name="Reese J.T."/>
            <person name="Scharf M.E."/>
            <person name="Sun F."/>
            <person name="Vogel H."/>
            <person name="Xiao J."/>
            <person name="Yang W."/>
            <person name="Yang Z."/>
            <person name="Yang Z."/>
            <person name="Zhou J."/>
            <person name="Zhu J."/>
            <person name="Brent C.S."/>
            <person name="Elsik C.G."/>
            <person name="Goodisman M.A."/>
            <person name="Liberles D.A."/>
            <person name="Roe R.M."/>
            <person name="Vargo E.L."/>
            <person name="Vilcinskas A."/>
            <person name="Wang J."/>
            <person name="Bornberg-Bauer E."/>
            <person name="Korb J."/>
            <person name="Zhang G."/>
            <person name="Liebig J."/>
        </authorList>
    </citation>
    <scope>NUCLEOTIDE SEQUENCE [LARGE SCALE GENOMIC DNA]</scope>
    <source>
        <tissue evidence="13">Whole organism</tissue>
    </source>
</reference>
<evidence type="ECO:0000256" key="2">
    <source>
        <dbReference type="ARBA" id="ARBA00004906"/>
    </source>
</evidence>
<dbReference type="InParanoid" id="A0A067QTP9"/>
<dbReference type="AlphaFoldDB" id="A0A067QTP9"/>
<dbReference type="InterPro" id="IPR049548">
    <property type="entry name" value="Sina-like_RING"/>
</dbReference>
<dbReference type="PANTHER" id="PTHR45877:SF2">
    <property type="entry name" value="E3 UBIQUITIN-PROTEIN LIGASE SINA-RELATED"/>
    <property type="match status" value="1"/>
</dbReference>
<proteinExistence type="inferred from homology"/>
<dbReference type="UniPathway" id="UPA00143"/>
<dbReference type="InterPro" id="IPR013083">
    <property type="entry name" value="Znf_RING/FYVE/PHD"/>
</dbReference>
<dbReference type="SUPFAM" id="SSF57850">
    <property type="entry name" value="RING/U-box"/>
    <property type="match status" value="1"/>
</dbReference>
<dbReference type="GO" id="GO:0005737">
    <property type="term" value="C:cytoplasm"/>
    <property type="evidence" value="ECO:0007669"/>
    <property type="project" value="TreeGrafter"/>
</dbReference>
<evidence type="ECO:0000256" key="7">
    <source>
        <dbReference type="ARBA" id="ARBA00022771"/>
    </source>
</evidence>
<dbReference type="eggNOG" id="KOG3002">
    <property type="taxonomic scope" value="Eukaryota"/>
</dbReference>
<evidence type="ECO:0000256" key="10">
    <source>
        <dbReference type="PROSITE-ProRule" id="PRU00455"/>
    </source>
</evidence>
<accession>A0A067QTP9</accession>
<comment type="similarity">
    <text evidence="3">Belongs to the SINA (Seven in absentia) family.</text>
</comment>
<dbReference type="InterPro" id="IPR001841">
    <property type="entry name" value="Znf_RING"/>
</dbReference>
<evidence type="ECO:0000259" key="11">
    <source>
        <dbReference type="PROSITE" id="PS50089"/>
    </source>
</evidence>
<dbReference type="GO" id="GO:0043161">
    <property type="term" value="P:proteasome-mediated ubiquitin-dependent protein catabolic process"/>
    <property type="evidence" value="ECO:0007669"/>
    <property type="project" value="TreeGrafter"/>
</dbReference>
<dbReference type="OMA" id="HERSCEF"/>
<dbReference type="SUPFAM" id="SSF49599">
    <property type="entry name" value="TRAF domain-like"/>
    <property type="match status" value="1"/>
</dbReference>
<evidence type="ECO:0000256" key="8">
    <source>
        <dbReference type="ARBA" id="ARBA00022786"/>
    </source>
</evidence>
<evidence type="ECO:0000256" key="4">
    <source>
        <dbReference type="ARBA" id="ARBA00012483"/>
    </source>
</evidence>
<gene>
    <name evidence="13" type="ORF">L798_03016</name>
</gene>
<protein>
    <recommendedName>
        <fullName evidence="4">RING-type E3 ubiquitin transferase</fullName>
        <ecNumber evidence="4">2.3.2.27</ecNumber>
    </recommendedName>
</protein>
<evidence type="ECO:0000313" key="14">
    <source>
        <dbReference type="Proteomes" id="UP000027135"/>
    </source>
</evidence>
<name>A0A067QTP9_ZOONE</name>
<dbReference type="EC" id="2.3.2.27" evidence="4"/>
<dbReference type="Gene3D" id="3.30.40.10">
    <property type="entry name" value="Zinc/RING finger domain, C3HC4 (zinc finger)"/>
    <property type="match status" value="2"/>
</dbReference>
<dbReference type="PROSITE" id="PS51081">
    <property type="entry name" value="ZF_SIAH"/>
    <property type="match status" value="1"/>
</dbReference>
<keyword evidence="9" id="KW-0862">Zinc</keyword>
<evidence type="ECO:0000259" key="12">
    <source>
        <dbReference type="PROSITE" id="PS51081"/>
    </source>
</evidence>
<keyword evidence="5" id="KW-0808">Transferase</keyword>
<keyword evidence="14" id="KW-1185">Reference proteome</keyword>
<dbReference type="Proteomes" id="UP000027135">
    <property type="component" value="Unassembled WGS sequence"/>
</dbReference>
<feature type="domain" description="RING-type" evidence="11">
    <location>
        <begin position="18"/>
        <end position="53"/>
    </location>
</feature>
<keyword evidence="8" id="KW-0833">Ubl conjugation pathway</keyword>
<dbReference type="GO" id="GO:0031624">
    <property type="term" value="F:ubiquitin conjugating enzyme binding"/>
    <property type="evidence" value="ECO:0007669"/>
    <property type="project" value="TreeGrafter"/>
</dbReference>
<keyword evidence="6" id="KW-0479">Metal-binding</keyword>
<dbReference type="InterPro" id="IPR004162">
    <property type="entry name" value="SINA-like_animal"/>
</dbReference>
<evidence type="ECO:0000256" key="5">
    <source>
        <dbReference type="ARBA" id="ARBA00022679"/>
    </source>
</evidence>
<comment type="pathway">
    <text evidence="2">Protein modification; protein ubiquitination.</text>
</comment>
<dbReference type="EMBL" id="KK853480">
    <property type="protein sequence ID" value="KDR07295.1"/>
    <property type="molecule type" value="Genomic_DNA"/>
</dbReference>
<dbReference type="PANTHER" id="PTHR45877">
    <property type="entry name" value="E3 UBIQUITIN-PROTEIN LIGASE SIAH2"/>
    <property type="match status" value="1"/>
</dbReference>
<dbReference type="GO" id="GO:0061630">
    <property type="term" value="F:ubiquitin protein ligase activity"/>
    <property type="evidence" value="ECO:0007669"/>
    <property type="project" value="UniProtKB-EC"/>
</dbReference>
<dbReference type="GO" id="GO:0016567">
    <property type="term" value="P:protein ubiquitination"/>
    <property type="evidence" value="ECO:0007669"/>
    <property type="project" value="UniProtKB-UniPathway"/>
</dbReference>
<sequence length="123" mass="14042">MNTISCDLRQGLLSELECPVCTEYMLPPIVFCTNGHNICPSCKPKVNQCPTCRQPFVKIRNVALEKIARQIEYPCTYSKYGCTKKVTLDMKNKHEKVCSYNVYGCPLRKVIHYNFRSPAESTA</sequence>
<evidence type="ECO:0000256" key="3">
    <source>
        <dbReference type="ARBA" id="ARBA00009119"/>
    </source>
</evidence>
<organism evidence="13 14">
    <name type="scientific">Zootermopsis nevadensis</name>
    <name type="common">Dampwood termite</name>
    <dbReference type="NCBI Taxonomy" id="136037"/>
    <lineage>
        <taxon>Eukaryota</taxon>
        <taxon>Metazoa</taxon>
        <taxon>Ecdysozoa</taxon>
        <taxon>Arthropoda</taxon>
        <taxon>Hexapoda</taxon>
        <taxon>Insecta</taxon>
        <taxon>Pterygota</taxon>
        <taxon>Neoptera</taxon>
        <taxon>Polyneoptera</taxon>
        <taxon>Dictyoptera</taxon>
        <taxon>Blattodea</taxon>
        <taxon>Blattoidea</taxon>
        <taxon>Termitoidae</taxon>
        <taxon>Termopsidae</taxon>
        <taxon>Zootermopsis</taxon>
    </lineage>
</organism>
<dbReference type="Pfam" id="PF21362">
    <property type="entry name" value="Sina_RING"/>
    <property type="match status" value="1"/>
</dbReference>
<evidence type="ECO:0000256" key="9">
    <source>
        <dbReference type="ARBA" id="ARBA00022833"/>
    </source>
</evidence>
<dbReference type="Pfam" id="PF21361">
    <property type="entry name" value="Sina_ZnF"/>
    <property type="match status" value="1"/>
</dbReference>
<dbReference type="InterPro" id="IPR013010">
    <property type="entry name" value="Znf_SIAH"/>
</dbReference>
<evidence type="ECO:0000256" key="1">
    <source>
        <dbReference type="ARBA" id="ARBA00000900"/>
    </source>
</evidence>
<keyword evidence="7 10" id="KW-0863">Zinc-finger</keyword>
<evidence type="ECO:0000256" key="6">
    <source>
        <dbReference type="ARBA" id="ARBA00022723"/>
    </source>
</evidence>
<dbReference type="PROSITE" id="PS50089">
    <property type="entry name" value="ZF_RING_2"/>
    <property type="match status" value="1"/>
</dbReference>